<dbReference type="InterPro" id="IPR013325">
    <property type="entry name" value="RNA_pol_sigma_r2"/>
</dbReference>
<evidence type="ECO:0000256" key="5">
    <source>
        <dbReference type="SAM" id="Coils"/>
    </source>
</evidence>
<feature type="domain" description="RNA polymerase sigma-70 region 2" evidence="6">
    <location>
        <begin position="23"/>
        <end position="89"/>
    </location>
</feature>
<evidence type="ECO:0000256" key="3">
    <source>
        <dbReference type="ARBA" id="ARBA00023082"/>
    </source>
</evidence>
<feature type="coiled-coil region" evidence="5">
    <location>
        <begin position="157"/>
        <end position="184"/>
    </location>
</feature>
<reference evidence="8 9" key="1">
    <citation type="submission" date="2024-06" db="EMBL/GenBank/DDBJ databases">
        <title>Genomic Encyclopedia of Type Strains, Phase IV (KMG-IV): sequencing the most valuable type-strain genomes for metagenomic binning, comparative biology and taxonomic classification.</title>
        <authorList>
            <person name="Goeker M."/>
        </authorList>
    </citation>
    <scope>NUCLEOTIDE SEQUENCE [LARGE SCALE GENOMIC DNA]</scope>
    <source>
        <strain evidence="8 9">DSM 29388</strain>
    </source>
</reference>
<feature type="domain" description="RNA polymerase sigma factor 70 region 4 type 2" evidence="7">
    <location>
        <begin position="119"/>
        <end position="171"/>
    </location>
</feature>
<dbReference type="Proteomes" id="UP001549146">
    <property type="component" value="Unassembled WGS sequence"/>
</dbReference>
<dbReference type="InterPro" id="IPR013324">
    <property type="entry name" value="RNA_pol_sigma_r3/r4-like"/>
</dbReference>
<evidence type="ECO:0000256" key="2">
    <source>
        <dbReference type="ARBA" id="ARBA00023015"/>
    </source>
</evidence>
<dbReference type="EMBL" id="JBEPMO010000006">
    <property type="protein sequence ID" value="MET3731850.1"/>
    <property type="molecule type" value="Genomic_DNA"/>
</dbReference>
<accession>A0ABV2LTF9</accession>
<dbReference type="SUPFAM" id="SSF88659">
    <property type="entry name" value="Sigma3 and sigma4 domains of RNA polymerase sigma factors"/>
    <property type="match status" value="1"/>
</dbReference>
<comment type="caution">
    <text evidence="8">The sequence shown here is derived from an EMBL/GenBank/DDBJ whole genome shotgun (WGS) entry which is preliminary data.</text>
</comment>
<dbReference type="PANTHER" id="PTHR43133">
    <property type="entry name" value="RNA POLYMERASE ECF-TYPE SIGMA FACTO"/>
    <property type="match status" value="1"/>
</dbReference>
<keyword evidence="9" id="KW-1185">Reference proteome</keyword>
<dbReference type="SUPFAM" id="SSF88946">
    <property type="entry name" value="Sigma2 domain of RNA polymerase sigma factors"/>
    <property type="match status" value="1"/>
</dbReference>
<keyword evidence="5" id="KW-0175">Coiled coil</keyword>
<dbReference type="InterPro" id="IPR014284">
    <property type="entry name" value="RNA_pol_sigma-70_dom"/>
</dbReference>
<evidence type="ECO:0000313" key="9">
    <source>
        <dbReference type="Proteomes" id="UP001549146"/>
    </source>
</evidence>
<dbReference type="NCBIfam" id="TIGR02937">
    <property type="entry name" value="sigma70-ECF"/>
    <property type="match status" value="1"/>
</dbReference>
<keyword evidence="4" id="KW-0804">Transcription</keyword>
<evidence type="ECO:0000259" key="7">
    <source>
        <dbReference type="Pfam" id="PF08281"/>
    </source>
</evidence>
<evidence type="ECO:0000256" key="1">
    <source>
        <dbReference type="ARBA" id="ARBA00010641"/>
    </source>
</evidence>
<dbReference type="RefSeq" id="WP_354508495.1">
    <property type="nucleotide sequence ID" value="NZ_JBEPMO010000006.1"/>
</dbReference>
<evidence type="ECO:0000259" key="6">
    <source>
        <dbReference type="Pfam" id="PF04542"/>
    </source>
</evidence>
<keyword evidence="3" id="KW-0731">Sigma factor</keyword>
<evidence type="ECO:0000313" key="8">
    <source>
        <dbReference type="EMBL" id="MET3731850.1"/>
    </source>
</evidence>
<dbReference type="CDD" id="cd06171">
    <property type="entry name" value="Sigma70_r4"/>
    <property type="match status" value="1"/>
</dbReference>
<protein>
    <submittedName>
        <fullName evidence="8">RNA polymerase sigma-70 factor (ECF subfamily)</fullName>
    </submittedName>
</protein>
<dbReference type="InterPro" id="IPR039425">
    <property type="entry name" value="RNA_pol_sigma-70-like"/>
</dbReference>
<dbReference type="Gene3D" id="1.10.10.10">
    <property type="entry name" value="Winged helix-like DNA-binding domain superfamily/Winged helix DNA-binding domain"/>
    <property type="match status" value="1"/>
</dbReference>
<dbReference type="Pfam" id="PF04542">
    <property type="entry name" value="Sigma70_r2"/>
    <property type="match status" value="1"/>
</dbReference>
<name>A0ABV2LTF9_9FLAO</name>
<proteinExistence type="inferred from homology"/>
<dbReference type="Gene3D" id="1.10.1740.10">
    <property type="match status" value="1"/>
</dbReference>
<sequence>MDENLKNIILQCQNNQPKAQAELYQYFSASLFSVCLRYTDNKEDAKDCFQDGFIMIFNKINQFRFEGSFEGWMRRIMVNGCLEKYRNRNHLYVVNEEITADESSDLLEYEDEIEEHSYEQLLEYVRQLPDRYRQVFNLYAIENYSHQEIANMLNISVGTSKSNLSRAKEKLKELLKKNSEMKVLSK</sequence>
<keyword evidence="2" id="KW-0805">Transcription regulation</keyword>
<dbReference type="Pfam" id="PF08281">
    <property type="entry name" value="Sigma70_r4_2"/>
    <property type="match status" value="1"/>
</dbReference>
<gene>
    <name evidence="8" type="ORF">ABID46_001431</name>
</gene>
<dbReference type="PANTHER" id="PTHR43133:SF46">
    <property type="entry name" value="RNA POLYMERASE SIGMA-70 FACTOR ECF SUBFAMILY"/>
    <property type="match status" value="1"/>
</dbReference>
<evidence type="ECO:0000256" key="4">
    <source>
        <dbReference type="ARBA" id="ARBA00023163"/>
    </source>
</evidence>
<comment type="similarity">
    <text evidence="1">Belongs to the sigma-70 factor family. ECF subfamily.</text>
</comment>
<dbReference type="InterPro" id="IPR007627">
    <property type="entry name" value="RNA_pol_sigma70_r2"/>
</dbReference>
<dbReference type="InterPro" id="IPR013249">
    <property type="entry name" value="RNA_pol_sigma70_r4_t2"/>
</dbReference>
<organism evidence="8 9">
    <name type="scientific">Moheibacter stercoris</name>
    <dbReference type="NCBI Taxonomy" id="1628251"/>
    <lineage>
        <taxon>Bacteria</taxon>
        <taxon>Pseudomonadati</taxon>
        <taxon>Bacteroidota</taxon>
        <taxon>Flavobacteriia</taxon>
        <taxon>Flavobacteriales</taxon>
        <taxon>Weeksellaceae</taxon>
        <taxon>Moheibacter</taxon>
    </lineage>
</organism>
<dbReference type="InterPro" id="IPR036388">
    <property type="entry name" value="WH-like_DNA-bd_sf"/>
</dbReference>